<dbReference type="AlphaFoldDB" id="A0A8S3UVE2"/>
<name>A0A8S3UVE2_MYTED</name>
<proteinExistence type="predicted"/>
<evidence type="ECO:0000313" key="2">
    <source>
        <dbReference type="EMBL" id="CAG2249499.1"/>
    </source>
</evidence>
<reference evidence="2" key="1">
    <citation type="submission" date="2021-03" db="EMBL/GenBank/DDBJ databases">
        <authorList>
            <person name="Bekaert M."/>
        </authorList>
    </citation>
    <scope>NUCLEOTIDE SEQUENCE</scope>
</reference>
<sequence>MRKISSKQCKDAKKKLMAATILDKSLNKDDVENEELRCLRAVLISTEEELKSHRLQNEVEGTTVVYEGNGDFSNCSVCKEIHNLDKHWFEFLERSVSDHDVIMSSEKYNFEESKIPEVSNLNIDFFKFMLTDYFWNSVFLLVVKIILIFLLRRSSKITRSSRVLG</sequence>
<keyword evidence="1" id="KW-0812">Transmembrane</keyword>
<evidence type="ECO:0000313" key="3">
    <source>
        <dbReference type="Proteomes" id="UP000683360"/>
    </source>
</evidence>
<protein>
    <submittedName>
        <fullName evidence="2">MYH6_7</fullName>
    </submittedName>
</protein>
<keyword evidence="1" id="KW-1133">Transmembrane helix</keyword>
<feature type="transmembrane region" description="Helical" evidence="1">
    <location>
        <begin position="133"/>
        <end position="151"/>
    </location>
</feature>
<dbReference type="Proteomes" id="UP000683360">
    <property type="component" value="Unassembled WGS sequence"/>
</dbReference>
<comment type="caution">
    <text evidence="2">The sequence shown here is derived from an EMBL/GenBank/DDBJ whole genome shotgun (WGS) entry which is preliminary data.</text>
</comment>
<keyword evidence="1" id="KW-0472">Membrane</keyword>
<accession>A0A8S3UVE2</accession>
<organism evidence="2 3">
    <name type="scientific">Mytilus edulis</name>
    <name type="common">Blue mussel</name>
    <dbReference type="NCBI Taxonomy" id="6550"/>
    <lineage>
        <taxon>Eukaryota</taxon>
        <taxon>Metazoa</taxon>
        <taxon>Spiralia</taxon>
        <taxon>Lophotrochozoa</taxon>
        <taxon>Mollusca</taxon>
        <taxon>Bivalvia</taxon>
        <taxon>Autobranchia</taxon>
        <taxon>Pteriomorphia</taxon>
        <taxon>Mytilida</taxon>
        <taxon>Mytiloidea</taxon>
        <taxon>Mytilidae</taxon>
        <taxon>Mytilinae</taxon>
        <taxon>Mytilus</taxon>
    </lineage>
</organism>
<dbReference type="EMBL" id="CAJPWZ010002972">
    <property type="protein sequence ID" value="CAG2249499.1"/>
    <property type="molecule type" value="Genomic_DNA"/>
</dbReference>
<dbReference type="OrthoDB" id="10624047at2759"/>
<keyword evidence="3" id="KW-1185">Reference proteome</keyword>
<evidence type="ECO:0000256" key="1">
    <source>
        <dbReference type="SAM" id="Phobius"/>
    </source>
</evidence>
<gene>
    <name evidence="2" type="ORF">MEDL_61262</name>
</gene>